<dbReference type="GeneID" id="113431316"/>
<evidence type="ECO:0000259" key="2">
    <source>
        <dbReference type="Pfam" id="PF01553"/>
    </source>
</evidence>
<sequence>MSTENIYYTPGKEYSIWPTYILEECAGFMVYPITVLMIVILLYYPLIFAFSWFYTTSLIYYVWKKIGNLPEDTNSKQWDVPRKIYSLITDLYGKILHSYEISGLENLSKGPAILVYYHGAFPIDYHCFVARLYRLTGKHCYSVIDNIFSLLPGLKQFISVHHCDCSTRERCINILKQGHLLGIAPGGLREQNYGNNLYKIIWRKRKGFAHIAIDAKVVSHLSSFLFSC</sequence>
<gene>
    <name evidence="4" type="primary">LOC113431316</name>
</gene>
<name>A0A6J1W286_9SAUR</name>
<feature type="transmembrane region" description="Helical" evidence="1">
    <location>
        <begin position="28"/>
        <end position="55"/>
    </location>
</feature>
<keyword evidence="1" id="KW-0472">Membrane</keyword>
<reference evidence="4" key="1">
    <citation type="submission" date="2025-08" db="UniProtKB">
        <authorList>
            <consortium name="RefSeq"/>
        </authorList>
    </citation>
    <scope>IDENTIFICATION</scope>
</reference>
<dbReference type="PANTHER" id="PTHR22753">
    <property type="entry name" value="TRANSMEMBRANE PROTEIN 68"/>
    <property type="match status" value="1"/>
</dbReference>
<feature type="domain" description="Phospholipid/glycerol acyltransferase" evidence="2">
    <location>
        <begin position="100"/>
        <end position="217"/>
    </location>
</feature>
<dbReference type="PANTHER" id="PTHR22753:SF23">
    <property type="entry name" value="TRANSMEMBRANE PROTEIN 68"/>
    <property type="match status" value="1"/>
</dbReference>
<dbReference type="InterPro" id="IPR002123">
    <property type="entry name" value="Plipid/glycerol_acylTrfase"/>
</dbReference>
<dbReference type="GO" id="GO:0016746">
    <property type="term" value="F:acyltransferase activity"/>
    <property type="evidence" value="ECO:0007669"/>
    <property type="project" value="InterPro"/>
</dbReference>
<dbReference type="RefSeq" id="XP_026549432.1">
    <property type="nucleotide sequence ID" value="XM_026693647.1"/>
</dbReference>
<dbReference type="Proteomes" id="UP000504612">
    <property type="component" value="Unplaced"/>
</dbReference>
<organism evidence="3 4">
    <name type="scientific">Notechis scutatus</name>
    <name type="common">mainland tiger snake</name>
    <dbReference type="NCBI Taxonomy" id="8663"/>
    <lineage>
        <taxon>Eukaryota</taxon>
        <taxon>Metazoa</taxon>
        <taxon>Chordata</taxon>
        <taxon>Craniata</taxon>
        <taxon>Vertebrata</taxon>
        <taxon>Euteleostomi</taxon>
        <taxon>Lepidosauria</taxon>
        <taxon>Squamata</taxon>
        <taxon>Bifurcata</taxon>
        <taxon>Unidentata</taxon>
        <taxon>Episquamata</taxon>
        <taxon>Toxicofera</taxon>
        <taxon>Serpentes</taxon>
        <taxon>Colubroidea</taxon>
        <taxon>Elapidae</taxon>
        <taxon>Hydrophiinae</taxon>
        <taxon>Notechis</taxon>
    </lineage>
</organism>
<keyword evidence="3" id="KW-1185">Reference proteome</keyword>
<protein>
    <submittedName>
        <fullName evidence="4">Transmembrane protein 68-like</fullName>
    </submittedName>
</protein>
<dbReference type="KEGG" id="nss:113431316"/>
<evidence type="ECO:0000256" key="1">
    <source>
        <dbReference type="SAM" id="Phobius"/>
    </source>
</evidence>
<evidence type="ECO:0000313" key="4">
    <source>
        <dbReference type="RefSeq" id="XP_026549432.1"/>
    </source>
</evidence>
<accession>A0A6J1W286</accession>
<dbReference type="AlphaFoldDB" id="A0A6J1W286"/>
<keyword evidence="1" id="KW-0812">Transmembrane</keyword>
<evidence type="ECO:0000313" key="3">
    <source>
        <dbReference type="Proteomes" id="UP000504612"/>
    </source>
</evidence>
<dbReference type="GO" id="GO:0016020">
    <property type="term" value="C:membrane"/>
    <property type="evidence" value="ECO:0007669"/>
    <property type="project" value="TreeGrafter"/>
</dbReference>
<keyword evidence="1" id="KW-1133">Transmembrane helix</keyword>
<dbReference type="Pfam" id="PF01553">
    <property type="entry name" value="Acyltransferase"/>
    <property type="match status" value="1"/>
</dbReference>
<proteinExistence type="predicted"/>